<dbReference type="GO" id="GO:0000139">
    <property type="term" value="C:Golgi membrane"/>
    <property type="evidence" value="ECO:0007669"/>
    <property type="project" value="UniProtKB-SubCell"/>
</dbReference>
<evidence type="ECO:0000256" key="1">
    <source>
        <dbReference type="ARBA" id="ARBA00004395"/>
    </source>
</evidence>
<evidence type="ECO:0000256" key="6">
    <source>
        <dbReference type="ARBA" id="ARBA00023034"/>
    </source>
</evidence>
<keyword evidence="7" id="KW-0472">Membrane</keyword>
<keyword evidence="6" id="KW-0333">Golgi apparatus</keyword>
<comment type="subcellular location">
    <subcellularLocation>
        <location evidence="1">Golgi apparatus membrane</location>
        <topology evidence="1">Peripheral membrane protein</topology>
    </subcellularLocation>
</comment>
<protein>
    <recommendedName>
        <fullName evidence="3">Conserved oligomeric Golgi complex subunit 7</fullName>
    </recommendedName>
    <alternativeName>
        <fullName evidence="8">Component of oligomeric Golgi complex 7</fullName>
    </alternativeName>
</protein>
<sequence>MAADIQGLSRLGTCAWINAQVRGIASAAGSQPVDVQLFTTLRKLELLAEDTEAEMQATSVALVRVMPRAVVDLATLQDATAELRDVTLGLVDELQALEMQSTASLGLLVEAEHVKRRMLAVAQTLEQAQQLASTLQAAEGALARGELSAASAQLGRTAAGLAALERVPRFRDARAQVSALTSALVEQLEPRLVAALHERDVRGASDAAGALRQLGEHGAVGALFVQTRQGPLYELWNAQPRAPPTAFADWLPTFHAALADAARAEVEFAAAAGLARRRTLVATLLAQTLAALGGQCAERLIELGGGGGGAADASAVDDVVDGERARAWLYVRLDMSARAWADALSAQLRGSAVDEPPTDGPASAEATAWAEADAALRAACVAPFVRARGAYGAMERAQLAAGLRASCKLNTAGAAGAIVGALASALPAAADVLSGAPRRCAALCTGVDPAQPGTVAGAARDALPHAEQLALNAQLRDALDAAVAGLHAQLRAVLVRLRATLQLPVSSAPSEGTAGGAAHAWAHLAEAMRALTALGAHVERVRAISTATASTRDGGADGANVARRGGALRRAEEGAAAALAEARALALDCAFAPIGAQLEALPQLGVWASAGEVSAFSPPPGAYATAIGEHLLLLPHALEAHVHAAAATRLALCAAAVSTGGGDGGGDGAHAGADFEFVFAWLRLVSDRTVAELLARAASVRALTRAGAQQLGADVGYLTMAMSSGLGLEPDSRLVALEGALLAEADGKPALAALAASIDGSSTHATAGATSARDGVEAAERALPAAVLAALVAARAAGGGVGGARGGTGAGDACGGGGAAATAGSSAFAI</sequence>
<dbReference type="Pfam" id="PF10191">
    <property type="entry name" value="COG7"/>
    <property type="match status" value="2"/>
</dbReference>
<dbReference type="EMBL" id="JAGTXO010000043">
    <property type="protein sequence ID" value="KAG8459203.1"/>
    <property type="molecule type" value="Genomic_DNA"/>
</dbReference>
<evidence type="ECO:0000256" key="8">
    <source>
        <dbReference type="ARBA" id="ARBA00031345"/>
    </source>
</evidence>
<keyword evidence="10" id="KW-1185">Reference proteome</keyword>
<comment type="caution">
    <text evidence="9">The sequence shown here is derived from an EMBL/GenBank/DDBJ whole genome shotgun (WGS) entry which is preliminary data.</text>
</comment>
<dbReference type="InterPro" id="IPR019335">
    <property type="entry name" value="COG7"/>
</dbReference>
<evidence type="ECO:0000256" key="5">
    <source>
        <dbReference type="ARBA" id="ARBA00022927"/>
    </source>
</evidence>
<keyword evidence="5" id="KW-0653">Protein transport</keyword>
<keyword evidence="4" id="KW-0813">Transport</keyword>
<dbReference type="GO" id="GO:0006890">
    <property type="term" value="P:retrograde vesicle-mediated transport, Golgi to endoplasmic reticulum"/>
    <property type="evidence" value="ECO:0007669"/>
    <property type="project" value="TreeGrafter"/>
</dbReference>
<evidence type="ECO:0000256" key="2">
    <source>
        <dbReference type="ARBA" id="ARBA00005831"/>
    </source>
</evidence>
<evidence type="ECO:0000313" key="10">
    <source>
        <dbReference type="Proteomes" id="UP000751190"/>
    </source>
</evidence>
<dbReference type="PANTHER" id="PTHR21443:SF0">
    <property type="entry name" value="CONSERVED OLIGOMERIC GOLGI COMPLEX SUBUNIT 7"/>
    <property type="match status" value="1"/>
</dbReference>
<dbReference type="GO" id="GO:0006886">
    <property type="term" value="P:intracellular protein transport"/>
    <property type="evidence" value="ECO:0007669"/>
    <property type="project" value="InterPro"/>
</dbReference>
<dbReference type="OMA" id="IPQLSVW"/>
<evidence type="ECO:0000313" key="9">
    <source>
        <dbReference type="EMBL" id="KAG8459203.1"/>
    </source>
</evidence>
<dbReference type="Proteomes" id="UP000751190">
    <property type="component" value="Unassembled WGS sequence"/>
</dbReference>
<gene>
    <name evidence="9" type="ORF">KFE25_005714</name>
</gene>
<reference evidence="9" key="1">
    <citation type="submission" date="2021-05" db="EMBL/GenBank/DDBJ databases">
        <title>The genome of the haptophyte Pavlova lutheri (Diacronema luteri, Pavlovales) - a model for lipid biosynthesis in eukaryotic algae.</title>
        <authorList>
            <person name="Hulatt C.J."/>
            <person name="Posewitz M.C."/>
        </authorList>
    </citation>
    <scope>NUCLEOTIDE SEQUENCE</scope>
    <source>
        <strain evidence="9">NIVA-4/92</strain>
    </source>
</reference>
<dbReference type="OrthoDB" id="245173at2759"/>
<dbReference type="GO" id="GO:0017119">
    <property type="term" value="C:Golgi transport complex"/>
    <property type="evidence" value="ECO:0007669"/>
    <property type="project" value="InterPro"/>
</dbReference>
<dbReference type="PANTHER" id="PTHR21443">
    <property type="entry name" value="CONSERVED OLIGOMERIC GOLGI COMPLEX COMPONENT 7"/>
    <property type="match status" value="1"/>
</dbReference>
<evidence type="ECO:0000256" key="4">
    <source>
        <dbReference type="ARBA" id="ARBA00022448"/>
    </source>
</evidence>
<accession>A0A8J6C990</accession>
<dbReference type="GO" id="GO:0007030">
    <property type="term" value="P:Golgi organization"/>
    <property type="evidence" value="ECO:0007669"/>
    <property type="project" value="TreeGrafter"/>
</dbReference>
<evidence type="ECO:0000256" key="3">
    <source>
        <dbReference type="ARBA" id="ARBA00020984"/>
    </source>
</evidence>
<proteinExistence type="inferred from homology"/>
<name>A0A8J6C990_DIALT</name>
<evidence type="ECO:0000256" key="7">
    <source>
        <dbReference type="ARBA" id="ARBA00023136"/>
    </source>
</evidence>
<comment type="similarity">
    <text evidence="2">Belongs to the COG7 family.</text>
</comment>
<dbReference type="AlphaFoldDB" id="A0A8J6C990"/>
<organism evidence="9 10">
    <name type="scientific">Diacronema lutheri</name>
    <name type="common">Unicellular marine alga</name>
    <name type="synonym">Monochrysis lutheri</name>
    <dbReference type="NCBI Taxonomy" id="2081491"/>
    <lineage>
        <taxon>Eukaryota</taxon>
        <taxon>Haptista</taxon>
        <taxon>Haptophyta</taxon>
        <taxon>Pavlovophyceae</taxon>
        <taxon>Pavlovales</taxon>
        <taxon>Pavlovaceae</taxon>
        <taxon>Diacronema</taxon>
    </lineage>
</organism>